<feature type="chain" id="PRO_5002825472" evidence="1">
    <location>
        <begin position="25"/>
        <end position="237"/>
    </location>
</feature>
<evidence type="ECO:0000256" key="1">
    <source>
        <dbReference type="SAM" id="SignalP"/>
    </source>
</evidence>
<feature type="domain" description="Ice-binding protein C-terminal" evidence="2">
    <location>
        <begin position="212"/>
        <end position="235"/>
    </location>
</feature>
<dbReference type="STRING" id="118168.MC7420_4963"/>
<dbReference type="AlphaFoldDB" id="B4VZJ8"/>
<dbReference type="NCBIfam" id="TIGR02595">
    <property type="entry name" value="PEP_CTERM"/>
    <property type="match status" value="1"/>
</dbReference>
<evidence type="ECO:0000313" key="4">
    <source>
        <dbReference type="Proteomes" id="UP000003835"/>
    </source>
</evidence>
<accession>B4VZJ8</accession>
<dbReference type="InterPro" id="IPR013424">
    <property type="entry name" value="Ice-binding_C"/>
</dbReference>
<dbReference type="Pfam" id="PF07589">
    <property type="entry name" value="PEP-CTERM"/>
    <property type="match status" value="1"/>
</dbReference>
<dbReference type="OrthoDB" id="480511at2"/>
<proteinExistence type="predicted"/>
<name>B4VZJ8_9CYAN</name>
<dbReference type="eggNOG" id="COG2356">
    <property type="taxonomic scope" value="Bacteria"/>
</dbReference>
<evidence type="ECO:0000313" key="3">
    <source>
        <dbReference type="EMBL" id="EDX72690.1"/>
    </source>
</evidence>
<keyword evidence="4" id="KW-1185">Reference proteome</keyword>
<dbReference type="RefSeq" id="WP_006104145.1">
    <property type="nucleotide sequence ID" value="NZ_DS989862.1"/>
</dbReference>
<dbReference type="HOGENOM" id="CLU_1169076_0_0_3"/>
<organism evidence="3 4">
    <name type="scientific">Coleofasciculus chthonoplastes PCC 7420</name>
    <dbReference type="NCBI Taxonomy" id="118168"/>
    <lineage>
        <taxon>Bacteria</taxon>
        <taxon>Bacillati</taxon>
        <taxon>Cyanobacteriota</taxon>
        <taxon>Cyanophyceae</taxon>
        <taxon>Coleofasciculales</taxon>
        <taxon>Coleofasciculaceae</taxon>
        <taxon>Coleofasciculus</taxon>
    </lineage>
</organism>
<dbReference type="EMBL" id="DS989862">
    <property type="protein sequence ID" value="EDX72690.1"/>
    <property type="molecule type" value="Genomic_DNA"/>
</dbReference>
<protein>
    <submittedName>
        <fullName evidence="3">PEP-CTERM putative exosortase interaction domain protein</fullName>
    </submittedName>
</protein>
<evidence type="ECO:0000259" key="2">
    <source>
        <dbReference type="Pfam" id="PF07589"/>
    </source>
</evidence>
<keyword evidence="1" id="KW-0732">Signal</keyword>
<feature type="signal peptide" evidence="1">
    <location>
        <begin position="1"/>
        <end position="24"/>
    </location>
</feature>
<gene>
    <name evidence="3" type="ORF">MC7420_4963</name>
</gene>
<sequence>MKKTLLASLSVVLGLIFVSENAQALTLYAEDFSGQNGKGATGGAATDVVGVDWSIELHDAALFDSNDYFRVEAEAFTARDTNAGCPNVRCSGGNLNPLFPAWLSPEIDISGFSNLALSLDAFASDVSFEHEENSPIGHKDYFIVSYLLDDVEFLAADLITQSGLFTNQTVNQAIGDGSTLQVKVQLNTTASTELLSFDNILVTGDQINPPQSVPEPASIMGLIALTGVGIASRKRHL</sequence>
<reference evidence="3 4" key="1">
    <citation type="submission" date="2008-07" db="EMBL/GenBank/DDBJ databases">
        <authorList>
            <person name="Tandeau de Marsac N."/>
            <person name="Ferriera S."/>
            <person name="Johnson J."/>
            <person name="Kravitz S."/>
            <person name="Beeson K."/>
            <person name="Sutton G."/>
            <person name="Rogers Y.-H."/>
            <person name="Friedman R."/>
            <person name="Frazier M."/>
            <person name="Venter J.C."/>
        </authorList>
    </citation>
    <scope>NUCLEOTIDE SEQUENCE [LARGE SCALE GENOMIC DNA]</scope>
    <source>
        <strain evidence="3 4">PCC 7420</strain>
    </source>
</reference>
<dbReference type="Proteomes" id="UP000003835">
    <property type="component" value="Unassembled WGS sequence"/>
</dbReference>